<dbReference type="PANTHER" id="PTHR16356">
    <property type="entry name" value="TRANSMEMBRANE AND COILED-COIL DOMAIN-CONTAINING PROTEIN 6 TMCO6"/>
    <property type="match status" value="1"/>
</dbReference>
<evidence type="ECO:0000313" key="1">
    <source>
        <dbReference type="Proteomes" id="UP000694888"/>
    </source>
</evidence>
<dbReference type="Gene3D" id="1.25.10.10">
    <property type="entry name" value="Leucine-rich Repeat Variant"/>
    <property type="match status" value="1"/>
</dbReference>
<dbReference type="InterPro" id="IPR011989">
    <property type="entry name" value="ARM-like"/>
</dbReference>
<dbReference type="GeneID" id="101845478"/>
<dbReference type="PANTHER" id="PTHR16356:SF1">
    <property type="entry name" value="TRANSMEMBRANE AND COILED-COIL DOMAIN-CONTAINING PROTEIN 6"/>
    <property type="match status" value="1"/>
</dbReference>
<proteinExistence type="predicted"/>
<dbReference type="InterPro" id="IPR000225">
    <property type="entry name" value="Armadillo"/>
</dbReference>
<name>A0ABM1A3X2_APLCA</name>
<evidence type="ECO:0000313" key="2">
    <source>
        <dbReference type="RefSeq" id="XP_012940318.1"/>
    </source>
</evidence>
<dbReference type="SUPFAM" id="SSF48371">
    <property type="entry name" value="ARM repeat"/>
    <property type="match status" value="1"/>
</dbReference>
<protein>
    <submittedName>
        <fullName evidence="2">Importin subunit alpha-9 isoform X1</fullName>
    </submittedName>
</protein>
<sequence>MAAPSPLSHENLSYKHPTSSPSFIRKAVKANVQFDGFRFAAGQKCHRERLILSKRLKVETLEDAGTLLSAQEEYEMTESATKLLKSGRKVDALTTLHRALARDESNAKTFIKLDGLPALIGCFFAPDSEILHAAAWCAINLTAGMSLSLKRVKLLSPILFQFLQGSDVAMQELCAWALGNIAGDSASHKDLLVQQGCVPALTELVSKSHRVMYEARTHSVLFALANIARGSYDCVRCLQEHCIYKHIVMMMENLPVTSQSCSQLGWLINSIYFRTESFTDSREQFSTILPLVLERCYQINQMVDTRYREKLMLPFLRCLGNLIGQSEEVALEAGRQLVFYDIVSRGLSSRSTAFVHQEILWILSNFIVEPSCCVLVLCQPSLLTNILNLCPTPNVKVCAAALHIVERMTHISTQMSQYLFDQEVLMKVCPVLSCGEFELVEKALDIFIELLETTSKDREDSLKELTETPLQMLLSPDVPDSVSAKAKRTLSLL</sequence>
<reference evidence="2" key="1">
    <citation type="submission" date="2025-08" db="UniProtKB">
        <authorList>
            <consortium name="RefSeq"/>
        </authorList>
    </citation>
    <scope>IDENTIFICATION</scope>
</reference>
<gene>
    <name evidence="2" type="primary">LOC101845478</name>
</gene>
<organism evidence="1 2">
    <name type="scientific">Aplysia californica</name>
    <name type="common">California sea hare</name>
    <dbReference type="NCBI Taxonomy" id="6500"/>
    <lineage>
        <taxon>Eukaryota</taxon>
        <taxon>Metazoa</taxon>
        <taxon>Spiralia</taxon>
        <taxon>Lophotrochozoa</taxon>
        <taxon>Mollusca</taxon>
        <taxon>Gastropoda</taxon>
        <taxon>Heterobranchia</taxon>
        <taxon>Euthyneura</taxon>
        <taxon>Tectipleura</taxon>
        <taxon>Aplysiida</taxon>
        <taxon>Aplysioidea</taxon>
        <taxon>Aplysiidae</taxon>
        <taxon>Aplysia</taxon>
    </lineage>
</organism>
<accession>A0ABM1A3X2</accession>
<dbReference type="InterPro" id="IPR016024">
    <property type="entry name" value="ARM-type_fold"/>
</dbReference>
<keyword evidence="1" id="KW-1185">Reference proteome</keyword>
<dbReference type="SMART" id="SM00185">
    <property type="entry name" value="ARM"/>
    <property type="match status" value="3"/>
</dbReference>
<dbReference type="RefSeq" id="XP_012940318.1">
    <property type="nucleotide sequence ID" value="XM_013084864.2"/>
</dbReference>
<dbReference type="Proteomes" id="UP000694888">
    <property type="component" value="Unplaced"/>
</dbReference>